<evidence type="ECO:0000259" key="1">
    <source>
        <dbReference type="Pfam" id="PF01740"/>
    </source>
</evidence>
<proteinExistence type="predicted"/>
<dbReference type="EMBL" id="JAAXLA010000069">
    <property type="protein sequence ID" value="NMI00969.1"/>
    <property type="molecule type" value="Genomic_DNA"/>
</dbReference>
<organism evidence="2 3">
    <name type="scientific">Pseudonocardia acidicola</name>
    <dbReference type="NCBI Taxonomy" id="2724939"/>
    <lineage>
        <taxon>Bacteria</taxon>
        <taxon>Bacillati</taxon>
        <taxon>Actinomycetota</taxon>
        <taxon>Actinomycetes</taxon>
        <taxon>Pseudonocardiales</taxon>
        <taxon>Pseudonocardiaceae</taxon>
        <taxon>Pseudonocardia</taxon>
    </lineage>
</organism>
<dbReference type="Pfam" id="PF01740">
    <property type="entry name" value="STAS"/>
    <property type="match status" value="1"/>
</dbReference>
<evidence type="ECO:0000313" key="2">
    <source>
        <dbReference type="EMBL" id="NMI00969.1"/>
    </source>
</evidence>
<dbReference type="InterPro" id="IPR002645">
    <property type="entry name" value="STAS_dom"/>
</dbReference>
<name>A0ABX1SKD6_9PSEU</name>
<dbReference type="InterPro" id="IPR036513">
    <property type="entry name" value="STAS_dom_sf"/>
</dbReference>
<evidence type="ECO:0000313" key="3">
    <source>
        <dbReference type="Proteomes" id="UP000820669"/>
    </source>
</evidence>
<keyword evidence="3" id="KW-1185">Reference proteome</keyword>
<reference evidence="2 3" key="1">
    <citation type="submission" date="2020-04" db="EMBL/GenBank/DDBJ databases">
        <authorList>
            <person name="Klaysubun C."/>
            <person name="Duangmal K."/>
            <person name="Lipun K."/>
        </authorList>
    </citation>
    <scope>NUCLEOTIDE SEQUENCE [LARGE SCALE GENOMIC DNA]</scope>
    <source>
        <strain evidence="2 3">K10HN5</strain>
    </source>
</reference>
<gene>
    <name evidence="2" type="ORF">HF526_27240</name>
</gene>
<protein>
    <submittedName>
        <fullName evidence="2">STAS domain-containing protein</fullName>
    </submittedName>
</protein>
<dbReference type="SUPFAM" id="SSF52091">
    <property type="entry name" value="SpoIIaa-like"/>
    <property type="match status" value="1"/>
</dbReference>
<accession>A0ABX1SKD6</accession>
<feature type="domain" description="STAS" evidence="1">
    <location>
        <begin position="27"/>
        <end position="124"/>
    </location>
</feature>
<dbReference type="Proteomes" id="UP000820669">
    <property type="component" value="Unassembled WGS sequence"/>
</dbReference>
<comment type="caution">
    <text evidence="2">The sequence shown here is derived from an EMBL/GenBank/DDBJ whole genome shotgun (WGS) entry which is preliminary data.</text>
</comment>
<dbReference type="RefSeq" id="WP_169384431.1">
    <property type="nucleotide sequence ID" value="NZ_JAAXLA010000069.1"/>
</dbReference>
<sequence length="135" mass="14348">MCAEDESSAYAGRRPYRASAIEFSRLRPDVALVRPCRPLASGTDQELRRVVDDQLDTDPWAVLLDLTATALSPAAVAVLVEAAERAGGANVGLYLIVGDDAVAQALKAAGRLDLFDIYPTIESAVRAMSTLRSTG</sequence>
<dbReference type="Gene3D" id="3.30.750.24">
    <property type="entry name" value="STAS domain"/>
    <property type="match status" value="1"/>
</dbReference>